<dbReference type="InterPro" id="IPR008365">
    <property type="entry name" value="Prostanoid_rcpt"/>
</dbReference>
<organism evidence="13 14">
    <name type="scientific">Crassostrea virginica</name>
    <name type="common">Eastern oyster</name>
    <dbReference type="NCBI Taxonomy" id="6565"/>
    <lineage>
        <taxon>Eukaryota</taxon>
        <taxon>Metazoa</taxon>
        <taxon>Spiralia</taxon>
        <taxon>Lophotrochozoa</taxon>
        <taxon>Mollusca</taxon>
        <taxon>Bivalvia</taxon>
        <taxon>Autobranchia</taxon>
        <taxon>Pteriomorphia</taxon>
        <taxon>Ostreida</taxon>
        <taxon>Ostreoidea</taxon>
        <taxon>Ostreidae</taxon>
        <taxon>Crassostrea</taxon>
    </lineage>
</organism>
<dbReference type="AlphaFoldDB" id="A0A8B8CCA6"/>
<feature type="transmembrane region" description="Helical" evidence="11">
    <location>
        <begin position="56"/>
        <end position="76"/>
    </location>
</feature>
<evidence type="ECO:0000256" key="7">
    <source>
        <dbReference type="ARBA" id="ARBA00023170"/>
    </source>
</evidence>
<dbReference type="SUPFAM" id="SSF81321">
    <property type="entry name" value="Family A G protein-coupled receptor-like"/>
    <property type="match status" value="1"/>
</dbReference>
<dbReference type="OrthoDB" id="6122971at2759"/>
<keyword evidence="4 11" id="KW-1133">Transmembrane helix</keyword>
<reference evidence="14" key="1">
    <citation type="submission" date="2025-08" db="UniProtKB">
        <authorList>
            <consortium name="RefSeq"/>
        </authorList>
    </citation>
    <scope>IDENTIFICATION</scope>
    <source>
        <tissue evidence="14">Whole sample</tissue>
    </source>
</reference>
<keyword evidence="9 10" id="KW-0807">Transducer</keyword>
<feature type="transmembrane region" description="Helical" evidence="11">
    <location>
        <begin position="137"/>
        <end position="166"/>
    </location>
</feature>
<accession>A0A8B8CCA6</accession>
<sequence length="336" mass="38447">MIMRNHTAYRLLCELKNNESAIPVYIQLVLGSLGNILAVGVLWISRTHHQWRSFYIFFTGLVLTDLLNNCTCYPIILIRYASHFKWCLSESLCDFLSFIEAFCHLTSGMIICIMTIDRYLHITSVSQQSTVKSRLKYTGILCVIMLISTVISCLHLVGIGNSQLYYPGSWCFLDFTSKSLGNKINAFIYSGIGISVMASTLIIGLKTLKISCRNTEHQALLLDNSLVTGIYDNHVTAFLITSMFTFVLLWGPLLIDIFLHAAGLTTSNDKMELWLIRLMYLNTQINPWLYVILRRESVRRFFVLVLRCRQRCCVKAEEEQRNSEVRNFASSEINSD</sequence>
<dbReference type="PANTHER" id="PTHR11866:SF16">
    <property type="entry name" value="PROSTAGLANDIN E2 RECEPTOR EP4 SUBTYPE-LIKE PROTEIN"/>
    <property type="match status" value="1"/>
</dbReference>
<feature type="transmembrane region" description="Helical" evidence="11">
    <location>
        <begin position="24"/>
        <end position="44"/>
    </location>
</feature>
<dbReference type="PANTHER" id="PTHR11866">
    <property type="entry name" value="G-PROTEIN COUPLED RECEPTOR FAMILY 1 MEMBER"/>
    <property type="match status" value="1"/>
</dbReference>
<dbReference type="PRINTS" id="PR00237">
    <property type="entry name" value="GPCRRHODOPSN"/>
</dbReference>
<evidence type="ECO:0000256" key="1">
    <source>
        <dbReference type="ARBA" id="ARBA00004651"/>
    </source>
</evidence>
<dbReference type="KEGG" id="cvn:111118307"/>
<dbReference type="RefSeq" id="XP_022313407.1">
    <property type="nucleotide sequence ID" value="XM_022457699.1"/>
</dbReference>
<name>A0A8B8CCA6_CRAVI</name>
<comment type="subcellular location">
    <subcellularLocation>
        <location evidence="1">Cell membrane</location>
        <topology evidence="1">Multi-pass membrane protein</topology>
    </subcellularLocation>
</comment>
<evidence type="ECO:0000256" key="10">
    <source>
        <dbReference type="RuleBase" id="RU000688"/>
    </source>
</evidence>
<evidence type="ECO:0000259" key="12">
    <source>
        <dbReference type="PROSITE" id="PS50262"/>
    </source>
</evidence>
<keyword evidence="6 11" id="KW-0472">Membrane</keyword>
<keyword evidence="5 10" id="KW-0297">G-protein coupled receptor</keyword>
<evidence type="ECO:0000313" key="14">
    <source>
        <dbReference type="RefSeq" id="XP_022313407.1"/>
    </source>
</evidence>
<dbReference type="GeneID" id="111118307"/>
<dbReference type="InterPro" id="IPR017452">
    <property type="entry name" value="GPCR_Rhodpsn_7TM"/>
</dbReference>
<dbReference type="GO" id="GO:0005886">
    <property type="term" value="C:plasma membrane"/>
    <property type="evidence" value="ECO:0007669"/>
    <property type="project" value="UniProtKB-SubCell"/>
</dbReference>
<feature type="transmembrane region" description="Helical" evidence="11">
    <location>
        <begin position="274"/>
        <end position="293"/>
    </location>
</feature>
<keyword evidence="7 10" id="KW-0675">Receptor</keyword>
<dbReference type="PROSITE" id="PS50262">
    <property type="entry name" value="G_PROTEIN_RECEP_F1_2"/>
    <property type="match status" value="1"/>
</dbReference>
<evidence type="ECO:0000256" key="2">
    <source>
        <dbReference type="ARBA" id="ARBA00022475"/>
    </source>
</evidence>
<evidence type="ECO:0000256" key="3">
    <source>
        <dbReference type="ARBA" id="ARBA00022692"/>
    </source>
</evidence>
<dbReference type="Pfam" id="PF00001">
    <property type="entry name" value="7tm_1"/>
    <property type="match status" value="1"/>
</dbReference>
<evidence type="ECO:0000256" key="8">
    <source>
        <dbReference type="ARBA" id="ARBA00023180"/>
    </source>
</evidence>
<evidence type="ECO:0000256" key="5">
    <source>
        <dbReference type="ARBA" id="ARBA00023040"/>
    </source>
</evidence>
<feature type="transmembrane region" description="Helical" evidence="11">
    <location>
        <begin position="235"/>
        <end position="262"/>
    </location>
</feature>
<keyword evidence="2" id="KW-1003">Cell membrane</keyword>
<gene>
    <name evidence="14" type="primary">LOC111118307</name>
</gene>
<evidence type="ECO:0000313" key="13">
    <source>
        <dbReference type="Proteomes" id="UP000694844"/>
    </source>
</evidence>
<dbReference type="GO" id="GO:0007189">
    <property type="term" value="P:adenylate cyclase-activating G protein-coupled receptor signaling pathway"/>
    <property type="evidence" value="ECO:0007669"/>
    <property type="project" value="TreeGrafter"/>
</dbReference>
<keyword evidence="3 10" id="KW-0812">Transmembrane</keyword>
<dbReference type="GO" id="GO:0004930">
    <property type="term" value="F:G protein-coupled receptor activity"/>
    <property type="evidence" value="ECO:0007669"/>
    <property type="project" value="UniProtKB-KW"/>
</dbReference>
<keyword evidence="13" id="KW-1185">Reference proteome</keyword>
<dbReference type="Proteomes" id="UP000694844">
    <property type="component" value="Chromosome 2"/>
</dbReference>
<dbReference type="PROSITE" id="PS00237">
    <property type="entry name" value="G_PROTEIN_RECEP_F1_1"/>
    <property type="match status" value="1"/>
</dbReference>
<comment type="similarity">
    <text evidence="10">Belongs to the G-protein coupled receptor 1 family.</text>
</comment>
<dbReference type="InterPro" id="IPR000276">
    <property type="entry name" value="GPCR_Rhodpsn"/>
</dbReference>
<evidence type="ECO:0000256" key="9">
    <source>
        <dbReference type="ARBA" id="ARBA00023224"/>
    </source>
</evidence>
<dbReference type="PRINTS" id="PR01788">
    <property type="entry name" value="PROSTANOIDR"/>
</dbReference>
<evidence type="ECO:0000256" key="11">
    <source>
        <dbReference type="SAM" id="Phobius"/>
    </source>
</evidence>
<evidence type="ECO:0000256" key="6">
    <source>
        <dbReference type="ARBA" id="ARBA00023136"/>
    </source>
</evidence>
<dbReference type="GO" id="GO:0007204">
    <property type="term" value="P:positive regulation of cytosolic calcium ion concentration"/>
    <property type="evidence" value="ECO:0007669"/>
    <property type="project" value="TreeGrafter"/>
</dbReference>
<protein>
    <submittedName>
        <fullName evidence="14">Prostaglandin E2 receptor EP4 subtype-like</fullName>
    </submittedName>
</protein>
<dbReference type="Gene3D" id="1.20.1070.10">
    <property type="entry name" value="Rhodopsin 7-helix transmembrane proteins"/>
    <property type="match status" value="1"/>
</dbReference>
<feature type="transmembrane region" description="Helical" evidence="11">
    <location>
        <begin position="186"/>
        <end position="205"/>
    </location>
</feature>
<keyword evidence="8" id="KW-0325">Glycoprotein</keyword>
<feature type="transmembrane region" description="Helical" evidence="11">
    <location>
        <begin position="96"/>
        <end position="116"/>
    </location>
</feature>
<feature type="domain" description="G-protein coupled receptors family 1 profile" evidence="12">
    <location>
        <begin position="34"/>
        <end position="290"/>
    </location>
</feature>
<proteinExistence type="inferred from homology"/>
<evidence type="ECO:0000256" key="4">
    <source>
        <dbReference type="ARBA" id="ARBA00022989"/>
    </source>
</evidence>